<dbReference type="EMBL" id="CAGKOT010000050">
    <property type="protein sequence ID" value="CAB5384171.1"/>
    <property type="molecule type" value="Genomic_DNA"/>
</dbReference>
<proteinExistence type="predicted"/>
<keyword evidence="1" id="KW-0863">Zinc-finger</keyword>
<organism evidence="4 7">
    <name type="scientific">Rhizophagus irregularis</name>
    <dbReference type="NCBI Taxonomy" id="588596"/>
    <lineage>
        <taxon>Eukaryota</taxon>
        <taxon>Fungi</taxon>
        <taxon>Fungi incertae sedis</taxon>
        <taxon>Mucoromycota</taxon>
        <taxon>Glomeromycotina</taxon>
        <taxon>Glomeromycetes</taxon>
        <taxon>Glomerales</taxon>
        <taxon>Glomeraceae</taxon>
        <taxon>Rhizophagus</taxon>
    </lineage>
</organism>
<protein>
    <submittedName>
        <fullName evidence="4">Uncharacterized protein</fullName>
    </submittedName>
</protein>
<keyword evidence="1" id="KW-0862">Zinc</keyword>
<evidence type="ECO:0000256" key="1">
    <source>
        <dbReference type="PROSITE-ProRule" id="PRU00175"/>
    </source>
</evidence>
<evidence type="ECO:0000313" key="7">
    <source>
        <dbReference type="Proteomes" id="UP000684084"/>
    </source>
</evidence>
<dbReference type="CDD" id="cd17039">
    <property type="entry name" value="Ubl_ubiquitin_like"/>
    <property type="match status" value="1"/>
</dbReference>
<dbReference type="Gene3D" id="2.60.60.30">
    <property type="entry name" value="sav2460 like domains"/>
    <property type="match status" value="1"/>
</dbReference>
<evidence type="ECO:0000313" key="4">
    <source>
        <dbReference type="EMBL" id="CAB5384171.1"/>
    </source>
</evidence>
<dbReference type="InterPro" id="IPR003325">
    <property type="entry name" value="TerD"/>
</dbReference>
<dbReference type="OrthoDB" id="2318873at2759"/>
<dbReference type="InterPro" id="IPR029071">
    <property type="entry name" value="Ubiquitin-like_domsf"/>
</dbReference>
<dbReference type="Gene3D" id="3.10.20.90">
    <property type="entry name" value="Phosphatidylinositol 3-kinase Catalytic Subunit, Chain A, domain 1"/>
    <property type="match status" value="1"/>
</dbReference>
<reference evidence="5 6" key="1">
    <citation type="submission" date="2016-04" db="EMBL/GenBank/DDBJ databases">
        <title>Genome analyses suggest a sexual origin of heterokaryosis in a supposedly ancient asexual fungus.</title>
        <authorList>
            <person name="Ropars J."/>
            <person name="Sedzielewska K."/>
            <person name="Noel J."/>
            <person name="Charron P."/>
            <person name="Farinelli L."/>
            <person name="Marton T."/>
            <person name="Kruger M."/>
            <person name="Pelin A."/>
            <person name="Brachmann A."/>
            <person name="Corradi N."/>
        </authorList>
    </citation>
    <scope>NUCLEOTIDE SEQUENCE [LARGE SCALE GENOMIC DNA]</scope>
    <source>
        <strain evidence="5 6">A5</strain>
    </source>
</reference>
<feature type="domain" description="Ubiquitin-like" evidence="2">
    <location>
        <begin position="102"/>
        <end position="181"/>
    </location>
</feature>
<gene>
    <name evidence="4" type="ORF">CHRIB12_LOCUS18760</name>
    <name evidence="5" type="ORF">RhiirA5_425570</name>
</gene>
<evidence type="ECO:0000259" key="2">
    <source>
        <dbReference type="PROSITE" id="PS50053"/>
    </source>
</evidence>
<dbReference type="EMBL" id="LLXJ01001432">
    <property type="protein sequence ID" value="PKC02217.1"/>
    <property type="molecule type" value="Genomic_DNA"/>
</dbReference>
<dbReference type="AlphaFoldDB" id="A0A2I1FBN8"/>
<dbReference type="PROSITE" id="PS50053">
    <property type="entry name" value="UBIQUITIN_2"/>
    <property type="match status" value="1"/>
</dbReference>
<reference evidence="4" key="3">
    <citation type="submission" date="2020-05" db="EMBL/GenBank/DDBJ databases">
        <authorList>
            <person name="Rincon C."/>
            <person name="Sanders R I."/>
            <person name="Robbins C."/>
            <person name="Chaturvedi A."/>
        </authorList>
    </citation>
    <scope>NUCLEOTIDE SEQUENCE</scope>
    <source>
        <strain evidence="4">CHB12</strain>
    </source>
</reference>
<evidence type="ECO:0000313" key="5">
    <source>
        <dbReference type="EMBL" id="PKC02217.1"/>
    </source>
</evidence>
<dbReference type="SUPFAM" id="SSF57850">
    <property type="entry name" value="RING/U-box"/>
    <property type="match status" value="1"/>
</dbReference>
<dbReference type="SUPFAM" id="SSF54236">
    <property type="entry name" value="Ubiquitin-like"/>
    <property type="match status" value="1"/>
</dbReference>
<feature type="domain" description="RING-type" evidence="3">
    <location>
        <begin position="3"/>
        <end position="56"/>
    </location>
</feature>
<dbReference type="InterPro" id="IPR001841">
    <property type="entry name" value="Znf_RING"/>
</dbReference>
<dbReference type="PROSITE" id="PS50089">
    <property type="entry name" value="ZF_RING_2"/>
    <property type="match status" value="1"/>
</dbReference>
<dbReference type="GO" id="GO:0008270">
    <property type="term" value="F:zinc ion binding"/>
    <property type="evidence" value="ECO:0007669"/>
    <property type="project" value="UniProtKB-KW"/>
</dbReference>
<dbReference type="PANTHER" id="PTHR32097:SF17">
    <property type="entry name" value="CAMP-BINDING PROTEIN 1-RELATED"/>
    <property type="match status" value="1"/>
</dbReference>
<dbReference type="Pfam" id="PF02342">
    <property type="entry name" value="TerD"/>
    <property type="match status" value="1"/>
</dbReference>
<name>A0A2I1FBN8_9GLOM</name>
<evidence type="ECO:0000313" key="6">
    <source>
        <dbReference type="Proteomes" id="UP000232722"/>
    </source>
</evidence>
<dbReference type="InterPro" id="IPR000626">
    <property type="entry name" value="Ubiquitin-like_dom"/>
</dbReference>
<reference evidence="5 6" key="2">
    <citation type="submission" date="2017-09" db="EMBL/GenBank/DDBJ databases">
        <title>Extensive intraspecific genome diversity in a model arbuscular mycorrhizal fungus.</title>
        <authorList>
            <person name="Chen E.C."/>
            <person name="Morin E."/>
            <person name="Beaudet D."/>
            <person name="Noel J."/>
            <person name="Ndikumana S."/>
            <person name="Charron P."/>
            <person name="St-Onge C."/>
            <person name="Giorgi J."/>
            <person name="Grigoriev I.V."/>
            <person name="Roux C."/>
            <person name="Martin F.M."/>
            <person name="Corradi N."/>
        </authorList>
    </citation>
    <scope>NUCLEOTIDE SEQUENCE [LARGE SCALE GENOMIC DNA]</scope>
    <source>
        <strain evidence="5 6">A5</strain>
    </source>
</reference>
<evidence type="ECO:0000259" key="3">
    <source>
        <dbReference type="PROSITE" id="PS50089"/>
    </source>
</evidence>
<dbReference type="Proteomes" id="UP000232722">
    <property type="component" value="Unassembled WGS sequence"/>
</dbReference>
<accession>A0A2I1FBN8</accession>
<dbReference type="InterPro" id="IPR051324">
    <property type="entry name" value="Stress/Tellurium_Resist"/>
</dbReference>
<keyword evidence="1" id="KW-0479">Metal-binding</keyword>
<dbReference type="Proteomes" id="UP000684084">
    <property type="component" value="Unassembled WGS sequence"/>
</dbReference>
<dbReference type="VEuPathDB" id="FungiDB:RhiirA1_468481"/>
<dbReference type="Pfam" id="PF00240">
    <property type="entry name" value="ubiquitin"/>
    <property type="match status" value="1"/>
</dbReference>
<dbReference type="PANTHER" id="PTHR32097">
    <property type="entry name" value="CAMP-BINDING PROTEIN 1-RELATED"/>
    <property type="match status" value="1"/>
</dbReference>
<dbReference type="VEuPathDB" id="FungiDB:RhiirFUN_006311"/>
<comment type="caution">
    <text evidence="4">The sequence shown here is derived from an EMBL/GenBank/DDBJ whole genome shotgun (WGS) entry which is preliminary data.</text>
</comment>
<dbReference type="VEuPathDB" id="FungiDB:FUN_004147"/>
<sequence length="360" mass="40919">MKCSQCKNDKLSKEFPSNMITERCNHIPSYCLSCLIKNLDLANTTDQKIRKCPECSEKLSEKELRLISLAWDRVSFKIDVGNIGKAKTTQNINAADGNNNMEDIYVVLLNGQKCRFRYNQIKNIPMLRKEIRKKLDVDESKQKLIYNGVELQDQVTTPCTLQDYKIEPGSHIQLIIVLYGGAYAESINSLIFDLFWGYPANGNQDCLDGSCLLYKGDVFFRKYDRISIFYPSFPYMRHSGDKLDEPNKRGSQRITAKLDALPPEITQLYFVLSSSNSPTIGHFKAPGFKLIDETQPDKPLCTYQLEQAAESQAVIMCCVSRVGQGMWEVIQIGKLSNGNVEDYDPIEKSIAQCSLFDKLH</sequence>